<dbReference type="PANTHER" id="PTHR10937">
    <property type="entry name" value="GLUCOSAMINE--FRUCTOSE-6-PHOSPHATE AMINOTRANSFERASE, ISOMERIZING"/>
    <property type="match status" value="1"/>
</dbReference>
<dbReference type="GO" id="GO:0006002">
    <property type="term" value="P:fructose 6-phosphate metabolic process"/>
    <property type="evidence" value="ECO:0007669"/>
    <property type="project" value="TreeGrafter"/>
</dbReference>
<dbReference type="InterPro" id="IPR035466">
    <property type="entry name" value="GlmS/AgaS_SIS"/>
</dbReference>
<dbReference type="STRING" id="1115515.EV102420_33_00240"/>
<dbReference type="GO" id="GO:0006487">
    <property type="term" value="P:protein N-linked glycosylation"/>
    <property type="evidence" value="ECO:0007669"/>
    <property type="project" value="TreeGrafter"/>
</dbReference>
<evidence type="ECO:0000256" key="1">
    <source>
        <dbReference type="ARBA" id="ARBA00022737"/>
    </source>
</evidence>
<dbReference type="Proteomes" id="UP000029462">
    <property type="component" value="Unassembled WGS sequence"/>
</dbReference>
<proteinExistence type="predicted"/>
<dbReference type="InterPro" id="IPR035490">
    <property type="entry name" value="GlmS/FrlB_SIS"/>
</dbReference>
<protein>
    <submittedName>
        <fullName evidence="3">Glucosamine-6-phosphate synthase</fullName>
    </submittedName>
</protein>
<gene>
    <name evidence="3" type="primary">glmS</name>
    <name evidence="3" type="ORF">EV102420_33_00240</name>
</gene>
<accession>A0A090V5Q5</accession>
<dbReference type="GO" id="GO:0097367">
    <property type="term" value="F:carbohydrate derivative binding"/>
    <property type="evidence" value="ECO:0007669"/>
    <property type="project" value="InterPro"/>
</dbReference>
<keyword evidence="4" id="KW-1185">Reference proteome</keyword>
<dbReference type="PROSITE" id="PS51464">
    <property type="entry name" value="SIS"/>
    <property type="match status" value="1"/>
</dbReference>
<dbReference type="GO" id="GO:0006047">
    <property type="term" value="P:UDP-N-acetylglucosamine metabolic process"/>
    <property type="evidence" value="ECO:0007669"/>
    <property type="project" value="TreeGrafter"/>
</dbReference>
<dbReference type="InterPro" id="IPR001347">
    <property type="entry name" value="SIS_dom"/>
</dbReference>
<feature type="domain" description="SIS" evidence="2">
    <location>
        <begin position="34"/>
        <end position="176"/>
    </location>
</feature>
<dbReference type="Gene3D" id="3.40.50.10490">
    <property type="entry name" value="Glucose-6-phosphate isomerase like protein, domain 1"/>
    <property type="match status" value="2"/>
</dbReference>
<organism evidence="3 4">
    <name type="scientific">Pseudescherichia vulneris NBRC 102420</name>
    <dbReference type="NCBI Taxonomy" id="1115515"/>
    <lineage>
        <taxon>Bacteria</taxon>
        <taxon>Pseudomonadati</taxon>
        <taxon>Pseudomonadota</taxon>
        <taxon>Gammaproteobacteria</taxon>
        <taxon>Enterobacterales</taxon>
        <taxon>Enterobacteriaceae</taxon>
        <taxon>Pseudescherichia</taxon>
    </lineage>
</organism>
<dbReference type="EMBL" id="BBMZ01000033">
    <property type="protein sequence ID" value="GAL60245.1"/>
    <property type="molecule type" value="Genomic_DNA"/>
</dbReference>
<name>A0A090V5Q5_PSEVU</name>
<evidence type="ECO:0000313" key="3">
    <source>
        <dbReference type="EMBL" id="GAL60245.1"/>
    </source>
</evidence>
<dbReference type="CDD" id="cd05008">
    <property type="entry name" value="SIS_GlmS_GlmD_1"/>
    <property type="match status" value="1"/>
</dbReference>
<sequence length="358" mass="39588">MLPTMMLPTMMTYIEEEPAALENILREHRHSLAAIEVFARERPVQRLLLLATGSSFNAALCARDLFERRYGLRVEIKEPYNFVHYETVDPHTDLVIAVSQSGKSASTLAAMEKVQAAGLPVFALTSDPQSPIGQGSDYVLDINTGIEQVGFVTRGFSATVLNLLLIALTLARAQNQITDEEAQVTLHQLSQIAAAIPQAIAQTEAFFDRHQAALQSGTRFVAIGYGALTGVAKEFETKFTETVRVPSSGFELEAYMHGPYLEANAQHVMFFIEDAPDRRLRALRDYMAPAVNQTFLVTLSDEQDPQTLALNVPLEHDLASLLLIVPMQVLAWRTAGAKGIDLSVRIFDDFDRVLKSKI</sequence>
<dbReference type="GO" id="GO:0004360">
    <property type="term" value="F:glutamine-fructose-6-phosphate transaminase (isomerizing) activity"/>
    <property type="evidence" value="ECO:0007669"/>
    <property type="project" value="TreeGrafter"/>
</dbReference>
<dbReference type="PANTHER" id="PTHR10937:SF17">
    <property type="entry name" value="GLUCOSAMINE-FRUCTOSE-6-PHOSPHATE AMINOTRANSFERASE"/>
    <property type="match status" value="1"/>
</dbReference>
<keyword evidence="1" id="KW-0677">Repeat</keyword>
<evidence type="ECO:0000259" key="2">
    <source>
        <dbReference type="PROSITE" id="PS51464"/>
    </source>
</evidence>
<dbReference type="AlphaFoldDB" id="A0A090V5Q5"/>
<dbReference type="CDD" id="cd05009">
    <property type="entry name" value="SIS_GlmS_GlmD_2"/>
    <property type="match status" value="1"/>
</dbReference>
<evidence type="ECO:0000313" key="4">
    <source>
        <dbReference type="Proteomes" id="UP000029462"/>
    </source>
</evidence>
<dbReference type="InterPro" id="IPR046348">
    <property type="entry name" value="SIS_dom_sf"/>
</dbReference>
<reference evidence="3 4" key="1">
    <citation type="submission" date="2014-09" db="EMBL/GenBank/DDBJ databases">
        <title>Whole genome shotgun sequence of Escherichia vulneris NBRC 102420.</title>
        <authorList>
            <person name="Yoshida Y."/>
            <person name="Hosoyama A."/>
            <person name="Tsuchikane K."/>
            <person name="Ohji S."/>
            <person name="Ichikawa N."/>
            <person name="Kimura A."/>
            <person name="Yamazoe A."/>
            <person name="Ezaki T."/>
            <person name="Fujita N."/>
        </authorList>
    </citation>
    <scope>NUCLEOTIDE SEQUENCE [LARGE SCALE GENOMIC DNA]</scope>
    <source>
        <strain evidence="3 4">NBRC 102420</strain>
    </source>
</reference>
<comment type="caution">
    <text evidence="3">The sequence shown here is derived from an EMBL/GenBank/DDBJ whole genome shotgun (WGS) entry which is preliminary data.</text>
</comment>
<dbReference type="SUPFAM" id="SSF53697">
    <property type="entry name" value="SIS domain"/>
    <property type="match status" value="1"/>
</dbReference>
<dbReference type="Pfam" id="PF01380">
    <property type="entry name" value="SIS"/>
    <property type="match status" value="1"/>
</dbReference>
<dbReference type="eggNOG" id="COG0449">
    <property type="taxonomic scope" value="Bacteria"/>
</dbReference>